<evidence type="ECO:0000256" key="1">
    <source>
        <dbReference type="SAM" id="MobiDB-lite"/>
    </source>
</evidence>
<sequence length="161" mass="18379">MFATYEKRSEEQDKLVNTLTQQVETLTARTQAIRPRGTTKIRGKRLDFATPLDRSGDARERPSGQNPSEKSPIEKGNPESLPPPAKDSEDNEAKHIDLDPSDVSNYTDEDAIAAHSHLHWPDLSREWIRRQEARIARADWESRLPVVLGPRKSRLSLFTRK</sequence>
<reference evidence="2" key="1">
    <citation type="submission" date="2019-12" db="EMBL/GenBank/DDBJ databases">
        <title>Genome sequencing and annotation of Brassica cretica.</title>
        <authorList>
            <person name="Studholme D.J."/>
            <person name="Sarris P."/>
        </authorList>
    </citation>
    <scope>NUCLEOTIDE SEQUENCE</scope>
    <source>
        <strain evidence="2">PFS-109/04</strain>
        <tissue evidence="2">Leaf</tissue>
    </source>
</reference>
<dbReference type="AlphaFoldDB" id="A0A8S9Q578"/>
<feature type="region of interest" description="Disordered" evidence="1">
    <location>
        <begin position="27"/>
        <end position="109"/>
    </location>
</feature>
<dbReference type="Proteomes" id="UP000712600">
    <property type="component" value="Unassembled WGS sequence"/>
</dbReference>
<organism evidence="2 3">
    <name type="scientific">Brassica cretica</name>
    <name type="common">Mustard</name>
    <dbReference type="NCBI Taxonomy" id="69181"/>
    <lineage>
        <taxon>Eukaryota</taxon>
        <taxon>Viridiplantae</taxon>
        <taxon>Streptophyta</taxon>
        <taxon>Embryophyta</taxon>
        <taxon>Tracheophyta</taxon>
        <taxon>Spermatophyta</taxon>
        <taxon>Magnoliopsida</taxon>
        <taxon>eudicotyledons</taxon>
        <taxon>Gunneridae</taxon>
        <taxon>Pentapetalae</taxon>
        <taxon>rosids</taxon>
        <taxon>malvids</taxon>
        <taxon>Brassicales</taxon>
        <taxon>Brassicaceae</taxon>
        <taxon>Brassiceae</taxon>
        <taxon>Brassica</taxon>
    </lineage>
</organism>
<evidence type="ECO:0000313" key="3">
    <source>
        <dbReference type="Proteomes" id="UP000712600"/>
    </source>
</evidence>
<proteinExistence type="predicted"/>
<dbReference type="EMBL" id="QGKX02001347">
    <property type="protein sequence ID" value="KAF3527181.1"/>
    <property type="molecule type" value="Genomic_DNA"/>
</dbReference>
<feature type="compositionally biased region" description="Basic and acidic residues" evidence="1">
    <location>
        <begin position="86"/>
        <end position="98"/>
    </location>
</feature>
<evidence type="ECO:0000313" key="2">
    <source>
        <dbReference type="EMBL" id="KAF3527181.1"/>
    </source>
</evidence>
<name>A0A8S9Q578_BRACR</name>
<accession>A0A8S9Q578</accession>
<protein>
    <submittedName>
        <fullName evidence="2">Uncharacterized protein</fullName>
    </submittedName>
</protein>
<comment type="caution">
    <text evidence="2">The sequence shown here is derived from an EMBL/GenBank/DDBJ whole genome shotgun (WGS) entry which is preliminary data.</text>
</comment>
<gene>
    <name evidence="2" type="ORF">F2Q69_00046078</name>
</gene>